<reference evidence="1 2" key="1">
    <citation type="submission" date="2019-03" db="EMBL/GenBank/DDBJ databases">
        <title>Draft genome sequences of novel Actinobacteria.</title>
        <authorList>
            <person name="Sahin N."/>
            <person name="Ay H."/>
            <person name="Saygin H."/>
        </authorList>
    </citation>
    <scope>NUCLEOTIDE SEQUENCE [LARGE SCALE GENOMIC DNA]</scope>
    <source>
        <strain evidence="1 2">CH32</strain>
    </source>
</reference>
<organism evidence="1 2">
    <name type="scientific">Nonomuraea terrae</name>
    <dbReference type="NCBI Taxonomy" id="2530383"/>
    <lineage>
        <taxon>Bacteria</taxon>
        <taxon>Bacillati</taxon>
        <taxon>Actinomycetota</taxon>
        <taxon>Actinomycetes</taxon>
        <taxon>Streptosporangiales</taxon>
        <taxon>Streptosporangiaceae</taxon>
        <taxon>Nonomuraea</taxon>
    </lineage>
</organism>
<dbReference type="Proteomes" id="UP000295302">
    <property type="component" value="Unassembled WGS sequence"/>
</dbReference>
<accession>A0A4R4ZCH2</accession>
<evidence type="ECO:0000313" key="2">
    <source>
        <dbReference type="Proteomes" id="UP000295302"/>
    </source>
</evidence>
<keyword evidence="2" id="KW-1185">Reference proteome</keyword>
<name>A0A4R4ZCH2_9ACTN</name>
<comment type="caution">
    <text evidence="1">The sequence shown here is derived from an EMBL/GenBank/DDBJ whole genome shotgun (WGS) entry which is preliminary data.</text>
</comment>
<dbReference type="AlphaFoldDB" id="A0A4R4ZCH2"/>
<sequence>ATPGTPIPEIAGPRKEIMAEAGRLLGARRGIKVVGVDGAGIPDAEIAANGGFLPSPHARLAGPTFQEWLETQP</sequence>
<evidence type="ECO:0000313" key="1">
    <source>
        <dbReference type="EMBL" id="TDD54939.1"/>
    </source>
</evidence>
<dbReference type="EMBL" id="SMKQ01000007">
    <property type="protein sequence ID" value="TDD54939.1"/>
    <property type="molecule type" value="Genomic_DNA"/>
</dbReference>
<proteinExistence type="predicted"/>
<protein>
    <submittedName>
        <fullName evidence="1">Epimerase</fullName>
    </submittedName>
</protein>
<gene>
    <name evidence="1" type="ORF">E1286_04290</name>
</gene>
<feature type="non-terminal residue" evidence="1">
    <location>
        <position position="1"/>
    </location>
</feature>